<dbReference type="PANTHER" id="PTHR28259:SF1">
    <property type="entry name" value="FLUORIDE EXPORT PROTEIN 1-RELATED"/>
    <property type="match status" value="1"/>
</dbReference>
<evidence type="ECO:0000256" key="6">
    <source>
        <dbReference type="ARBA" id="ARBA00023303"/>
    </source>
</evidence>
<sequence length="132" mass="14004">MNLIAIFIGGIIGGVFRYFLGFVIPCPSGFPLDILVINLVGSLALGALYGMAASTKMKLWLQNGIGTGIIGSFTTFSTFCVGTIHLAKAHAFSAIVYVIVSLSFGPLLAYIGERAVRWAGSRKETDVREVSA</sequence>
<keyword evidence="5 10" id="KW-0472">Membrane</keyword>
<comment type="catalytic activity">
    <reaction evidence="8">
        <text>fluoride(in) = fluoride(out)</text>
        <dbReference type="Rhea" id="RHEA:76159"/>
        <dbReference type="ChEBI" id="CHEBI:17051"/>
    </reaction>
    <physiologicalReaction direction="left-to-right" evidence="8">
        <dbReference type="Rhea" id="RHEA:76160"/>
    </physiologicalReaction>
</comment>
<keyword evidence="2 10" id="KW-1003">Cell membrane</keyword>
<evidence type="ECO:0000256" key="2">
    <source>
        <dbReference type="ARBA" id="ARBA00022475"/>
    </source>
</evidence>
<dbReference type="PANTHER" id="PTHR28259">
    <property type="entry name" value="FLUORIDE EXPORT PROTEIN 1-RELATED"/>
    <property type="match status" value="1"/>
</dbReference>
<evidence type="ECO:0000256" key="9">
    <source>
        <dbReference type="ARBA" id="ARBA00049940"/>
    </source>
</evidence>
<reference evidence="11" key="1">
    <citation type="submission" date="2022-08" db="EMBL/GenBank/DDBJ databases">
        <title>Alicyclobacillus fastidiosus DSM 17978, complete genome.</title>
        <authorList>
            <person name="Wang Q."/>
            <person name="Cai R."/>
            <person name="Wang Z."/>
        </authorList>
    </citation>
    <scope>NUCLEOTIDE SEQUENCE</scope>
    <source>
        <strain evidence="11">DSM 17978</strain>
    </source>
</reference>
<evidence type="ECO:0000256" key="10">
    <source>
        <dbReference type="HAMAP-Rule" id="MF_00454"/>
    </source>
</evidence>
<keyword evidence="10" id="KW-0915">Sodium</keyword>
<evidence type="ECO:0000256" key="3">
    <source>
        <dbReference type="ARBA" id="ARBA00022692"/>
    </source>
</evidence>
<keyword evidence="3 10" id="KW-0812">Transmembrane</keyword>
<dbReference type="HAMAP" id="MF_00454">
    <property type="entry name" value="FluC"/>
    <property type="match status" value="1"/>
</dbReference>
<evidence type="ECO:0000256" key="4">
    <source>
        <dbReference type="ARBA" id="ARBA00022989"/>
    </source>
</evidence>
<keyword evidence="10" id="KW-0479">Metal-binding</keyword>
<feature type="binding site" evidence="10">
    <location>
        <position position="71"/>
    </location>
    <ligand>
        <name>Na(+)</name>
        <dbReference type="ChEBI" id="CHEBI:29101"/>
        <note>structural</note>
    </ligand>
</feature>
<gene>
    <name evidence="10" type="primary">fluC</name>
    <name evidence="10" type="synonym">crcB</name>
    <name evidence="11" type="ORF">NZD89_10915</name>
</gene>
<evidence type="ECO:0000256" key="7">
    <source>
        <dbReference type="ARBA" id="ARBA00035120"/>
    </source>
</evidence>
<evidence type="ECO:0000256" key="8">
    <source>
        <dbReference type="ARBA" id="ARBA00035585"/>
    </source>
</evidence>
<comment type="similarity">
    <text evidence="7 10">Belongs to the fluoride channel Fluc/FEX (TC 1.A.43) family.</text>
</comment>
<comment type="function">
    <text evidence="9 10">Fluoride-specific ion channel. Important for reducing fluoride concentration in the cell, thus reducing its toxicity.</text>
</comment>
<feature type="transmembrane region" description="Helical" evidence="10">
    <location>
        <begin position="91"/>
        <end position="112"/>
    </location>
</feature>
<name>A0ABY6ZLS0_9BACL</name>
<feature type="transmembrane region" description="Helical" evidence="10">
    <location>
        <begin position="5"/>
        <end position="24"/>
    </location>
</feature>
<comment type="activity regulation">
    <text evidence="10">Na(+) is not transported, but it plays an essential structural role and its presence is essential for fluoride channel function.</text>
</comment>
<evidence type="ECO:0000256" key="1">
    <source>
        <dbReference type="ARBA" id="ARBA00004651"/>
    </source>
</evidence>
<feature type="transmembrane region" description="Helical" evidence="10">
    <location>
        <begin position="64"/>
        <end position="85"/>
    </location>
</feature>
<evidence type="ECO:0000313" key="12">
    <source>
        <dbReference type="Proteomes" id="UP001164761"/>
    </source>
</evidence>
<keyword evidence="10" id="KW-0406">Ion transport</keyword>
<dbReference type="RefSeq" id="WP_268007751.1">
    <property type="nucleotide sequence ID" value="NZ_BSUT01000001.1"/>
</dbReference>
<keyword evidence="12" id="KW-1185">Reference proteome</keyword>
<comment type="subcellular location">
    <subcellularLocation>
        <location evidence="1 10">Cell membrane</location>
        <topology evidence="1 10">Multi-pass membrane protein</topology>
    </subcellularLocation>
</comment>
<accession>A0ABY6ZLS0</accession>
<keyword evidence="10" id="KW-0813">Transport</keyword>
<dbReference type="InterPro" id="IPR003691">
    <property type="entry name" value="FluC"/>
</dbReference>
<organism evidence="11 12">
    <name type="scientific">Alicyclobacillus fastidiosus</name>
    <dbReference type="NCBI Taxonomy" id="392011"/>
    <lineage>
        <taxon>Bacteria</taxon>
        <taxon>Bacillati</taxon>
        <taxon>Bacillota</taxon>
        <taxon>Bacilli</taxon>
        <taxon>Bacillales</taxon>
        <taxon>Alicyclobacillaceae</taxon>
        <taxon>Alicyclobacillus</taxon>
    </lineage>
</organism>
<dbReference type="EMBL" id="CP104067">
    <property type="protein sequence ID" value="WAH43845.1"/>
    <property type="molecule type" value="Genomic_DNA"/>
</dbReference>
<proteinExistence type="inferred from homology"/>
<keyword evidence="4 10" id="KW-1133">Transmembrane helix</keyword>
<feature type="binding site" evidence="10">
    <location>
        <position position="74"/>
    </location>
    <ligand>
        <name>Na(+)</name>
        <dbReference type="ChEBI" id="CHEBI:29101"/>
        <note>structural</note>
    </ligand>
</feature>
<dbReference type="Pfam" id="PF02537">
    <property type="entry name" value="CRCB"/>
    <property type="match status" value="1"/>
</dbReference>
<dbReference type="Proteomes" id="UP001164761">
    <property type="component" value="Chromosome"/>
</dbReference>
<evidence type="ECO:0000313" key="11">
    <source>
        <dbReference type="EMBL" id="WAH43845.1"/>
    </source>
</evidence>
<feature type="transmembrane region" description="Helical" evidence="10">
    <location>
        <begin position="30"/>
        <end position="52"/>
    </location>
</feature>
<protein>
    <recommendedName>
        <fullName evidence="10">Fluoride-specific ion channel FluC</fullName>
    </recommendedName>
</protein>
<evidence type="ECO:0000256" key="5">
    <source>
        <dbReference type="ARBA" id="ARBA00023136"/>
    </source>
</evidence>
<keyword evidence="6 10" id="KW-0407">Ion channel</keyword>